<dbReference type="AlphaFoldDB" id="A0A1G7HRD1"/>
<dbReference type="SUPFAM" id="SSF46785">
    <property type="entry name" value="Winged helix' DNA-binding domain"/>
    <property type="match status" value="1"/>
</dbReference>
<dbReference type="InterPro" id="IPR028082">
    <property type="entry name" value="Peripla_BP_I"/>
</dbReference>
<dbReference type="GO" id="GO:0003700">
    <property type="term" value="F:DNA-binding transcription factor activity"/>
    <property type="evidence" value="ECO:0007669"/>
    <property type="project" value="InterPro"/>
</dbReference>
<proteinExistence type="predicted"/>
<dbReference type="Pfam" id="PF08220">
    <property type="entry name" value="HTH_DeoR"/>
    <property type="match status" value="1"/>
</dbReference>
<dbReference type="InterPro" id="IPR050313">
    <property type="entry name" value="Carb_Metab_HTH_regulators"/>
</dbReference>
<keyword evidence="5" id="KW-1185">Reference proteome</keyword>
<dbReference type="PANTHER" id="PTHR30363">
    <property type="entry name" value="HTH-TYPE TRANSCRIPTIONAL REGULATOR SRLR-RELATED"/>
    <property type="match status" value="1"/>
</dbReference>
<dbReference type="PROSITE" id="PS51000">
    <property type="entry name" value="HTH_DEOR_2"/>
    <property type="match status" value="1"/>
</dbReference>
<dbReference type="Pfam" id="PF00455">
    <property type="entry name" value="DeoRC"/>
    <property type="match status" value="1"/>
</dbReference>
<dbReference type="PANTHER" id="PTHR30363:SF44">
    <property type="entry name" value="AGA OPERON TRANSCRIPTIONAL REPRESSOR-RELATED"/>
    <property type="match status" value="1"/>
</dbReference>
<dbReference type="InterPro" id="IPR001034">
    <property type="entry name" value="DeoR_HTH"/>
</dbReference>
<dbReference type="STRING" id="521013.SAMN04488567_3264"/>
<keyword evidence="2" id="KW-0804">Transcription</keyword>
<dbReference type="SUPFAM" id="SSF100950">
    <property type="entry name" value="NagB/RpiA/CoA transferase-like"/>
    <property type="match status" value="1"/>
</dbReference>
<dbReference type="InterPro" id="IPR036390">
    <property type="entry name" value="WH_DNA-bd_sf"/>
</dbReference>
<keyword evidence="1" id="KW-0805">Transcription regulation</keyword>
<name>A0A1G7HRD1_9RHOB</name>
<dbReference type="SMART" id="SM01134">
    <property type="entry name" value="DeoRC"/>
    <property type="match status" value="1"/>
</dbReference>
<feature type="domain" description="HTH deoR-type" evidence="3">
    <location>
        <begin position="3"/>
        <end position="59"/>
    </location>
</feature>
<gene>
    <name evidence="4" type="ORF">SAMN04488567_3264</name>
</gene>
<sequence>MIKKKRHERILALLRSDGMIAIAQLARLMPEVSEVTLRRDVAELAEAGALKRTRGGATLPDAALLDPARARAPHPLAGLDAVILPPVPGPGSDALRHWITRRGIPFIAESAPQRGGCYLGPDNHEAGRELGRHAGRTLSGRARLKLLMLTQPELENTRARAGGFEAGLRESFGGALELVRVNSQGQFRIALRVAQDAMAAHPDIDAVFGVNDHAALGGLEAARRRGMEVAGFATGGERDDFVERMRDAARIWGVAALHPRRVGAMALDAVAAALRGTPLPEDIVTPFTIVTPDTLEAFAHRDRVLPDPVRRGSSLAGRRVGFMPHYPAHDWYRSLGQSLASRAEALGLELVVIPPHEGIAAEVARLRGEIAETAAAMVRDGETIILGTGEAVLQMAGALRRRAAEGGFAVTVVTNALDVLERLDGAAGIRTLLTAGEYQSADRCLVGPAIGALFERMRADRAFLAVAGLTPGFGASEQDERLALAGARLREAARQTVLLADQTVIGADALHRVGRAEEIHAVITDEGALSADRQALRALGIDVITAGEEAALPAGAARS</sequence>
<keyword evidence="4" id="KW-0238">DNA-binding</keyword>
<dbReference type="SMART" id="SM00420">
    <property type="entry name" value="HTH_DEOR"/>
    <property type="match status" value="1"/>
</dbReference>
<dbReference type="RefSeq" id="WP_090113718.1">
    <property type="nucleotide sequence ID" value="NZ_FNAT01000006.1"/>
</dbReference>
<organism evidence="4 5">
    <name type="scientific">Limimaricola pyoseonensis</name>
    <dbReference type="NCBI Taxonomy" id="521013"/>
    <lineage>
        <taxon>Bacteria</taxon>
        <taxon>Pseudomonadati</taxon>
        <taxon>Pseudomonadota</taxon>
        <taxon>Alphaproteobacteria</taxon>
        <taxon>Rhodobacterales</taxon>
        <taxon>Paracoccaceae</taxon>
        <taxon>Limimaricola</taxon>
    </lineage>
</organism>
<evidence type="ECO:0000313" key="4">
    <source>
        <dbReference type="EMBL" id="SDF02936.1"/>
    </source>
</evidence>
<dbReference type="InterPro" id="IPR037171">
    <property type="entry name" value="NagB/RpiA_transferase-like"/>
</dbReference>
<accession>A0A1G7HRD1</accession>
<dbReference type="GO" id="GO:0003677">
    <property type="term" value="F:DNA binding"/>
    <property type="evidence" value="ECO:0007669"/>
    <property type="project" value="UniProtKB-KW"/>
</dbReference>
<dbReference type="Pfam" id="PF13407">
    <property type="entry name" value="Peripla_BP_4"/>
    <property type="match status" value="1"/>
</dbReference>
<evidence type="ECO:0000256" key="2">
    <source>
        <dbReference type="ARBA" id="ARBA00023163"/>
    </source>
</evidence>
<dbReference type="OrthoDB" id="9816363at2"/>
<evidence type="ECO:0000313" key="5">
    <source>
        <dbReference type="Proteomes" id="UP000198922"/>
    </source>
</evidence>
<dbReference type="EMBL" id="FNAT01000006">
    <property type="protein sequence ID" value="SDF02936.1"/>
    <property type="molecule type" value="Genomic_DNA"/>
</dbReference>
<evidence type="ECO:0000259" key="3">
    <source>
        <dbReference type="PROSITE" id="PS51000"/>
    </source>
</evidence>
<reference evidence="5" key="1">
    <citation type="submission" date="2016-10" db="EMBL/GenBank/DDBJ databases">
        <authorList>
            <person name="Varghese N."/>
            <person name="Submissions S."/>
        </authorList>
    </citation>
    <scope>NUCLEOTIDE SEQUENCE [LARGE SCALE GENOMIC DNA]</scope>
    <source>
        <strain evidence="5">DSM 21424</strain>
    </source>
</reference>
<dbReference type="InterPro" id="IPR014036">
    <property type="entry name" value="DeoR-like_C"/>
</dbReference>
<dbReference type="Proteomes" id="UP000198922">
    <property type="component" value="Unassembled WGS sequence"/>
</dbReference>
<dbReference type="SUPFAM" id="SSF53822">
    <property type="entry name" value="Periplasmic binding protein-like I"/>
    <property type="match status" value="1"/>
</dbReference>
<evidence type="ECO:0000256" key="1">
    <source>
        <dbReference type="ARBA" id="ARBA00023015"/>
    </source>
</evidence>
<dbReference type="Gene3D" id="3.40.50.2300">
    <property type="match status" value="2"/>
</dbReference>
<dbReference type="InterPro" id="IPR025997">
    <property type="entry name" value="SBP_2_dom"/>
</dbReference>
<dbReference type="Gene3D" id="3.40.50.1360">
    <property type="match status" value="1"/>
</dbReference>
<protein>
    <submittedName>
        <fullName evidence="4">DNA-binding transcriptional regulator of sugar metabolism, DeoR/GlpR family</fullName>
    </submittedName>
</protein>